<dbReference type="InterPro" id="IPR001497">
    <property type="entry name" value="MethylDNA_cys_MeTrfase_AS"/>
</dbReference>
<keyword evidence="11" id="KW-1185">Reference proteome</keyword>
<evidence type="ECO:0000256" key="4">
    <source>
        <dbReference type="ARBA" id="ARBA00022603"/>
    </source>
</evidence>
<reference evidence="10 11" key="1">
    <citation type="submission" date="2016-10" db="EMBL/GenBank/DDBJ databases">
        <authorList>
            <person name="de Groot N.N."/>
        </authorList>
    </citation>
    <scope>NUCLEOTIDE SEQUENCE [LARGE SCALE GENOMIC DNA]</scope>
    <source>
        <strain evidence="10 11">ASO4-2</strain>
    </source>
</reference>
<dbReference type="GO" id="GO:0032259">
    <property type="term" value="P:methylation"/>
    <property type="evidence" value="ECO:0007669"/>
    <property type="project" value="UniProtKB-KW"/>
</dbReference>
<dbReference type="InterPro" id="IPR014048">
    <property type="entry name" value="MethylDNA_cys_MeTrfase_DNA-bd"/>
</dbReference>
<dbReference type="EC" id="2.1.1.63" evidence="3"/>
<dbReference type="SUPFAM" id="SSF46767">
    <property type="entry name" value="Methylated DNA-protein cysteine methyltransferase, C-terminal domain"/>
    <property type="match status" value="1"/>
</dbReference>
<dbReference type="STRING" id="617002.SAMN05660653_01318"/>
<keyword evidence="4 10" id="KW-0489">Methyltransferase</keyword>
<evidence type="ECO:0000256" key="2">
    <source>
        <dbReference type="ARBA" id="ARBA00008711"/>
    </source>
</evidence>
<keyword evidence="7" id="KW-0234">DNA repair</keyword>
<dbReference type="InterPro" id="IPR036388">
    <property type="entry name" value="WH-like_DNA-bd_sf"/>
</dbReference>
<sequence length="240" mass="27510">MIIYCSIEFIFNVRRKMISRGTNGDHENKLLFDSAADSNGLLLLDDNCLQRMTAVEVESGTRSDHIMLCRDTIIVDSLLMQLCWQNGLLLNISLRWSRFGDVREFQTEWGEVFQKCLERYHAREDAKWPDVPLAWEGVSFFSRHVLQELRKLPHGSWLSYKELAGRCAKPGASRAVGRVMARNPWPMLIPCHRVLGSDGRLTGFGPGLDMKAHLLHHEGIPFKEHQRSFAHEIPDSDPRA</sequence>
<organism evidence="10 11">
    <name type="scientific">Desulfonatronum thiosulfatophilum</name>
    <dbReference type="NCBI Taxonomy" id="617002"/>
    <lineage>
        <taxon>Bacteria</taxon>
        <taxon>Pseudomonadati</taxon>
        <taxon>Thermodesulfobacteriota</taxon>
        <taxon>Desulfovibrionia</taxon>
        <taxon>Desulfovibrionales</taxon>
        <taxon>Desulfonatronaceae</taxon>
        <taxon>Desulfonatronum</taxon>
    </lineage>
</organism>
<keyword evidence="6" id="KW-0227">DNA damage</keyword>
<evidence type="ECO:0000313" key="10">
    <source>
        <dbReference type="EMBL" id="SDB27174.1"/>
    </source>
</evidence>
<evidence type="ECO:0000256" key="3">
    <source>
        <dbReference type="ARBA" id="ARBA00011918"/>
    </source>
</evidence>
<dbReference type="CDD" id="cd06445">
    <property type="entry name" value="ATase"/>
    <property type="match status" value="1"/>
</dbReference>
<protein>
    <recommendedName>
        <fullName evidence="3">methylated-DNA--[protein]-cysteine S-methyltransferase</fullName>
        <ecNumber evidence="3">2.1.1.63</ecNumber>
    </recommendedName>
</protein>
<evidence type="ECO:0000256" key="1">
    <source>
        <dbReference type="ARBA" id="ARBA00001286"/>
    </source>
</evidence>
<dbReference type="GO" id="GO:0003908">
    <property type="term" value="F:methylated-DNA-[protein]-cysteine S-methyltransferase activity"/>
    <property type="evidence" value="ECO:0007669"/>
    <property type="project" value="UniProtKB-EC"/>
</dbReference>
<comment type="similarity">
    <text evidence="2">Belongs to the MGMT family.</text>
</comment>
<dbReference type="Proteomes" id="UP000198771">
    <property type="component" value="Unassembled WGS sequence"/>
</dbReference>
<dbReference type="EMBL" id="FMXO01000006">
    <property type="protein sequence ID" value="SDB27174.1"/>
    <property type="molecule type" value="Genomic_DNA"/>
</dbReference>
<evidence type="ECO:0000256" key="6">
    <source>
        <dbReference type="ARBA" id="ARBA00022763"/>
    </source>
</evidence>
<dbReference type="Gene3D" id="1.10.10.10">
    <property type="entry name" value="Winged helix-like DNA-binding domain superfamily/Winged helix DNA-binding domain"/>
    <property type="match status" value="1"/>
</dbReference>
<dbReference type="GO" id="GO:0006281">
    <property type="term" value="P:DNA repair"/>
    <property type="evidence" value="ECO:0007669"/>
    <property type="project" value="UniProtKB-KW"/>
</dbReference>
<evidence type="ECO:0000313" key="11">
    <source>
        <dbReference type="Proteomes" id="UP000198771"/>
    </source>
</evidence>
<name>A0A1G6C2Y1_9BACT</name>
<dbReference type="InterPro" id="IPR036217">
    <property type="entry name" value="MethylDNA_cys_MeTrfase_DNAb"/>
</dbReference>
<evidence type="ECO:0000256" key="8">
    <source>
        <dbReference type="ARBA" id="ARBA00049348"/>
    </source>
</evidence>
<gene>
    <name evidence="10" type="ORF">SAMN05660653_01318</name>
</gene>
<comment type="catalytic activity">
    <reaction evidence="1">
        <text>a 4-O-methyl-thymidine in DNA + L-cysteinyl-[protein] = a thymidine in DNA + S-methyl-L-cysteinyl-[protein]</text>
        <dbReference type="Rhea" id="RHEA:53428"/>
        <dbReference type="Rhea" id="RHEA-COMP:10131"/>
        <dbReference type="Rhea" id="RHEA-COMP:10132"/>
        <dbReference type="Rhea" id="RHEA-COMP:13555"/>
        <dbReference type="Rhea" id="RHEA-COMP:13556"/>
        <dbReference type="ChEBI" id="CHEBI:29950"/>
        <dbReference type="ChEBI" id="CHEBI:82612"/>
        <dbReference type="ChEBI" id="CHEBI:137386"/>
        <dbReference type="ChEBI" id="CHEBI:137387"/>
        <dbReference type="EC" id="2.1.1.63"/>
    </reaction>
</comment>
<proteinExistence type="inferred from homology"/>
<dbReference type="PANTHER" id="PTHR10815">
    <property type="entry name" value="METHYLATED-DNA--PROTEIN-CYSTEINE METHYLTRANSFERASE"/>
    <property type="match status" value="1"/>
</dbReference>
<evidence type="ECO:0000256" key="5">
    <source>
        <dbReference type="ARBA" id="ARBA00022679"/>
    </source>
</evidence>
<accession>A0A1G6C2Y1</accession>
<dbReference type="NCBIfam" id="TIGR00589">
    <property type="entry name" value="ogt"/>
    <property type="match status" value="1"/>
</dbReference>
<feature type="domain" description="Methylated-DNA-[protein]-cysteine S-methyltransferase DNA binding" evidence="9">
    <location>
        <begin position="141"/>
        <end position="220"/>
    </location>
</feature>
<evidence type="ECO:0000259" key="9">
    <source>
        <dbReference type="Pfam" id="PF01035"/>
    </source>
</evidence>
<keyword evidence="5 10" id="KW-0808">Transferase</keyword>
<comment type="catalytic activity">
    <reaction evidence="8">
        <text>a 6-O-methyl-2'-deoxyguanosine in DNA + L-cysteinyl-[protein] = S-methyl-L-cysteinyl-[protein] + a 2'-deoxyguanosine in DNA</text>
        <dbReference type="Rhea" id="RHEA:24000"/>
        <dbReference type="Rhea" id="RHEA-COMP:10131"/>
        <dbReference type="Rhea" id="RHEA-COMP:10132"/>
        <dbReference type="Rhea" id="RHEA-COMP:11367"/>
        <dbReference type="Rhea" id="RHEA-COMP:11368"/>
        <dbReference type="ChEBI" id="CHEBI:29950"/>
        <dbReference type="ChEBI" id="CHEBI:82612"/>
        <dbReference type="ChEBI" id="CHEBI:85445"/>
        <dbReference type="ChEBI" id="CHEBI:85448"/>
        <dbReference type="EC" id="2.1.1.63"/>
    </reaction>
</comment>
<dbReference type="PANTHER" id="PTHR10815:SF5">
    <property type="entry name" value="METHYLATED-DNA--PROTEIN-CYSTEINE METHYLTRANSFERASE"/>
    <property type="match status" value="1"/>
</dbReference>
<dbReference type="PROSITE" id="PS00374">
    <property type="entry name" value="MGMT"/>
    <property type="match status" value="1"/>
</dbReference>
<dbReference type="AlphaFoldDB" id="A0A1G6C2Y1"/>
<dbReference type="FunFam" id="1.10.10.10:FF:000214">
    <property type="entry name" value="Methylated-DNA--protein-cysteine methyltransferase"/>
    <property type="match status" value="1"/>
</dbReference>
<evidence type="ECO:0000256" key="7">
    <source>
        <dbReference type="ARBA" id="ARBA00023204"/>
    </source>
</evidence>
<dbReference type="Pfam" id="PF01035">
    <property type="entry name" value="DNA_binding_1"/>
    <property type="match status" value="1"/>
</dbReference>